<evidence type="ECO:0000256" key="5">
    <source>
        <dbReference type="ARBA" id="ARBA00023186"/>
    </source>
</evidence>
<dbReference type="InterPro" id="IPR002939">
    <property type="entry name" value="DnaJ_C"/>
</dbReference>
<accession>A0A0L0HI24</accession>
<dbReference type="Pfam" id="PF00684">
    <property type="entry name" value="DnaJ_CXXCXGXG"/>
    <property type="match status" value="1"/>
</dbReference>
<dbReference type="GO" id="GO:0009408">
    <property type="term" value="P:response to heat"/>
    <property type="evidence" value="ECO:0007669"/>
    <property type="project" value="InterPro"/>
</dbReference>
<evidence type="ECO:0000256" key="2">
    <source>
        <dbReference type="ARBA" id="ARBA00022737"/>
    </source>
</evidence>
<dbReference type="GO" id="GO:0042026">
    <property type="term" value="P:protein refolding"/>
    <property type="evidence" value="ECO:0007669"/>
    <property type="project" value="TreeGrafter"/>
</dbReference>
<protein>
    <recommendedName>
        <fullName evidence="6">DnaJ homolog 1, mitochondrial</fullName>
    </recommendedName>
</protein>
<evidence type="ECO:0000256" key="6">
    <source>
        <dbReference type="ARBA" id="ARBA00072890"/>
    </source>
</evidence>
<keyword evidence="1 7" id="KW-0479">Metal-binding</keyword>
<dbReference type="GO" id="GO:0008270">
    <property type="term" value="F:zinc ion binding"/>
    <property type="evidence" value="ECO:0007669"/>
    <property type="project" value="UniProtKB-KW"/>
</dbReference>
<evidence type="ECO:0000259" key="10">
    <source>
        <dbReference type="PROSITE" id="PS51188"/>
    </source>
</evidence>
<feature type="compositionally biased region" description="Basic and acidic residues" evidence="8">
    <location>
        <begin position="505"/>
        <end position="526"/>
    </location>
</feature>
<dbReference type="Proteomes" id="UP000053201">
    <property type="component" value="Unassembled WGS sequence"/>
</dbReference>
<dbReference type="STRING" id="645134.A0A0L0HI24"/>
<feature type="domain" description="J" evidence="9">
    <location>
        <begin position="88"/>
        <end position="152"/>
    </location>
</feature>
<evidence type="ECO:0000256" key="8">
    <source>
        <dbReference type="SAM" id="MobiDB-lite"/>
    </source>
</evidence>
<evidence type="ECO:0000256" key="4">
    <source>
        <dbReference type="ARBA" id="ARBA00022833"/>
    </source>
</evidence>
<name>A0A0L0HI24_SPIPD</name>
<dbReference type="PANTHER" id="PTHR43096">
    <property type="entry name" value="DNAJ HOMOLOG 1, MITOCHONDRIAL-RELATED"/>
    <property type="match status" value="1"/>
</dbReference>
<dbReference type="CDD" id="cd06257">
    <property type="entry name" value="DnaJ"/>
    <property type="match status" value="1"/>
</dbReference>
<dbReference type="RefSeq" id="XP_016609125.1">
    <property type="nucleotide sequence ID" value="XM_016752424.1"/>
</dbReference>
<keyword evidence="3 7" id="KW-0863">Zinc-finger</keyword>
<dbReference type="CDD" id="cd10719">
    <property type="entry name" value="DnaJ_zf"/>
    <property type="match status" value="1"/>
</dbReference>
<proteinExistence type="inferred from homology"/>
<dbReference type="InterPro" id="IPR036869">
    <property type="entry name" value="J_dom_sf"/>
</dbReference>
<dbReference type="EMBL" id="KQ257455">
    <property type="protein sequence ID" value="KND01086.1"/>
    <property type="molecule type" value="Genomic_DNA"/>
</dbReference>
<feature type="compositionally biased region" description="Basic and acidic residues" evidence="8">
    <location>
        <begin position="483"/>
        <end position="498"/>
    </location>
</feature>
<dbReference type="FunCoup" id="A0A0L0HI24">
    <property type="interactions" value="390"/>
</dbReference>
<evidence type="ECO:0000256" key="3">
    <source>
        <dbReference type="ARBA" id="ARBA00022771"/>
    </source>
</evidence>
<dbReference type="InterPro" id="IPR012724">
    <property type="entry name" value="DnaJ"/>
</dbReference>
<dbReference type="SUPFAM" id="SSF49493">
    <property type="entry name" value="HSP40/DnaJ peptide-binding domain"/>
    <property type="match status" value="2"/>
</dbReference>
<dbReference type="VEuPathDB" id="FungiDB:SPPG_04178"/>
<dbReference type="PROSITE" id="PS50076">
    <property type="entry name" value="DNAJ_2"/>
    <property type="match status" value="1"/>
</dbReference>
<dbReference type="InterPro" id="IPR036410">
    <property type="entry name" value="HSP_DnaJ_Cys-rich_dom_sf"/>
</dbReference>
<keyword evidence="4 7" id="KW-0862">Zinc</keyword>
<dbReference type="HAMAP" id="MF_01152">
    <property type="entry name" value="DnaJ"/>
    <property type="match status" value="1"/>
</dbReference>
<dbReference type="GO" id="GO:0031072">
    <property type="term" value="F:heat shock protein binding"/>
    <property type="evidence" value="ECO:0007669"/>
    <property type="project" value="InterPro"/>
</dbReference>
<dbReference type="PANTHER" id="PTHR43096:SF52">
    <property type="entry name" value="DNAJ HOMOLOG 1, MITOCHONDRIAL-RELATED"/>
    <property type="match status" value="1"/>
</dbReference>
<dbReference type="PROSITE" id="PS51188">
    <property type="entry name" value="ZF_CR"/>
    <property type="match status" value="1"/>
</dbReference>
<keyword evidence="5" id="KW-0143">Chaperone</keyword>
<dbReference type="InterPro" id="IPR008971">
    <property type="entry name" value="HSP40/DnaJ_pept-bd"/>
</dbReference>
<sequence>MTCTSTATVHVNKALLRTSTCLNVAGRPFVAKARCISSVRQREYERPLRPTGNLRNCNQPCKGGFEGLGSSTKRTFHSTPSSLSPKRDAYQVLGVNRDASANEIKKAYYKLARDYHPDTSKDPNAKDKFIEIQEAYDILSDDQKRANYDQFGHSAFTGGEGPTGAGGFGGGFGGFNGFGGGAGGGPFGGGGSFHGNAQDIFEQLFTGGFGGMPGMGGMGGRGGFDAVGRNIKTSMNVSFMDAAKGTTKPITFTSIVKCKPCTGSGMKAGHKPQRCNVCGGAGQVSFVRGGFHMASTCQACGGTGVRIPADAKCGTCDGVGRVKEKRTVEVKVPPGVYDGLELRLPRQGNAPLEGDGPEGDLFVRLNVQSHPTFKRDGADVLVNADVPLEKALLGGTIRIPTIDGEVELQVPPGTQPMEKKRLRRRGVRKIDRMGDERGDQWVTLNVALPKTLTEKQRKLLEEAFDVEGTGKKGNPGSSNPGPKDSEEGDKNPGKEETGKGFFRAAFDKLKKDRNGDDKKKGDKDAA</sequence>
<dbReference type="Gene3D" id="1.10.287.110">
    <property type="entry name" value="DnaJ domain"/>
    <property type="match status" value="1"/>
</dbReference>
<dbReference type="eggNOG" id="KOG0715">
    <property type="taxonomic scope" value="Eukaryota"/>
</dbReference>
<dbReference type="Gene3D" id="2.60.260.20">
    <property type="entry name" value="Urease metallochaperone UreE, N-terminal domain"/>
    <property type="match status" value="2"/>
</dbReference>
<dbReference type="AlphaFoldDB" id="A0A0L0HI24"/>
<gene>
    <name evidence="11" type="ORF">SPPG_04178</name>
</gene>
<dbReference type="InterPro" id="IPR001623">
    <property type="entry name" value="DnaJ_domain"/>
</dbReference>
<dbReference type="FunFam" id="2.60.260.20:FF:000005">
    <property type="entry name" value="Chaperone protein dnaJ 1, mitochondrial"/>
    <property type="match status" value="1"/>
</dbReference>
<reference evidence="11 12" key="1">
    <citation type="submission" date="2009-08" db="EMBL/GenBank/DDBJ databases">
        <title>The Genome Sequence of Spizellomyces punctatus strain DAOM BR117.</title>
        <authorList>
            <consortium name="The Broad Institute Genome Sequencing Platform"/>
            <person name="Russ C."/>
            <person name="Cuomo C."/>
            <person name="Shea T."/>
            <person name="Young S.K."/>
            <person name="Zeng Q."/>
            <person name="Koehrsen M."/>
            <person name="Haas B."/>
            <person name="Borodovsky M."/>
            <person name="Guigo R."/>
            <person name="Alvarado L."/>
            <person name="Berlin A."/>
            <person name="Bochicchio J."/>
            <person name="Borenstein D."/>
            <person name="Chapman S."/>
            <person name="Chen Z."/>
            <person name="Engels R."/>
            <person name="Freedman E."/>
            <person name="Gellesch M."/>
            <person name="Goldberg J."/>
            <person name="Griggs A."/>
            <person name="Gujja S."/>
            <person name="Heiman D."/>
            <person name="Hepburn T."/>
            <person name="Howarth C."/>
            <person name="Jen D."/>
            <person name="Larson L."/>
            <person name="Lewis B."/>
            <person name="Mehta T."/>
            <person name="Park D."/>
            <person name="Pearson M."/>
            <person name="Roberts A."/>
            <person name="Saif S."/>
            <person name="Shenoy N."/>
            <person name="Sisk P."/>
            <person name="Stolte C."/>
            <person name="Sykes S."/>
            <person name="Thomson T."/>
            <person name="Walk T."/>
            <person name="White J."/>
            <person name="Yandava C."/>
            <person name="Burger G."/>
            <person name="Gray M.W."/>
            <person name="Holland P.W.H."/>
            <person name="King N."/>
            <person name="Lang F.B.F."/>
            <person name="Roger A.J."/>
            <person name="Ruiz-Trillo I."/>
            <person name="Lander E."/>
            <person name="Nusbaum C."/>
        </authorList>
    </citation>
    <scope>NUCLEOTIDE SEQUENCE [LARGE SCALE GENOMIC DNA]</scope>
    <source>
        <strain evidence="11 12">DAOM BR117</strain>
    </source>
</reference>
<dbReference type="GO" id="GO:0005524">
    <property type="term" value="F:ATP binding"/>
    <property type="evidence" value="ECO:0007669"/>
    <property type="project" value="InterPro"/>
</dbReference>
<dbReference type="GeneID" id="27687643"/>
<dbReference type="Gene3D" id="2.10.230.10">
    <property type="entry name" value="Heat shock protein DnaJ, cysteine-rich domain"/>
    <property type="match status" value="1"/>
</dbReference>
<keyword evidence="2" id="KW-0677">Repeat</keyword>
<keyword evidence="12" id="KW-1185">Reference proteome</keyword>
<feature type="region of interest" description="Disordered" evidence="8">
    <location>
        <begin position="464"/>
        <end position="526"/>
    </location>
</feature>
<dbReference type="SMART" id="SM00271">
    <property type="entry name" value="DnaJ"/>
    <property type="match status" value="1"/>
</dbReference>
<dbReference type="SUPFAM" id="SSF46565">
    <property type="entry name" value="Chaperone J-domain"/>
    <property type="match status" value="1"/>
</dbReference>
<dbReference type="OMA" id="MATDYYA"/>
<dbReference type="InterPro" id="IPR018253">
    <property type="entry name" value="DnaJ_domain_CS"/>
</dbReference>
<feature type="domain" description="CR-type" evidence="10">
    <location>
        <begin position="245"/>
        <end position="325"/>
    </location>
</feature>
<dbReference type="OrthoDB" id="10256793at2759"/>
<evidence type="ECO:0000256" key="1">
    <source>
        <dbReference type="ARBA" id="ARBA00022723"/>
    </source>
</evidence>
<dbReference type="GO" id="GO:0051082">
    <property type="term" value="F:unfolded protein binding"/>
    <property type="evidence" value="ECO:0007669"/>
    <property type="project" value="InterPro"/>
</dbReference>
<organism evidence="11 12">
    <name type="scientific">Spizellomyces punctatus (strain DAOM BR117)</name>
    <dbReference type="NCBI Taxonomy" id="645134"/>
    <lineage>
        <taxon>Eukaryota</taxon>
        <taxon>Fungi</taxon>
        <taxon>Fungi incertae sedis</taxon>
        <taxon>Chytridiomycota</taxon>
        <taxon>Chytridiomycota incertae sedis</taxon>
        <taxon>Chytridiomycetes</taxon>
        <taxon>Spizellomycetales</taxon>
        <taxon>Spizellomycetaceae</taxon>
        <taxon>Spizellomyces</taxon>
    </lineage>
</organism>
<dbReference type="FunFam" id="2.10.230.10:FF:000001">
    <property type="entry name" value="DnaJ subfamily A member 2"/>
    <property type="match status" value="1"/>
</dbReference>
<evidence type="ECO:0000313" key="11">
    <source>
        <dbReference type="EMBL" id="KND01086.1"/>
    </source>
</evidence>
<dbReference type="SUPFAM" id="SSF57938">
    <property type="entry name" value="DnaJ/Hsp40 cysteine-rich domain"/>
    <property type="match status" value="1"/>
</dbReference>
<evidence type="ECO:0000259" key="9">
    <source>
        <dbReference type="PROSITE" id="PS50076"/>
    </source>
</evidence>
<dbReference type="Pfam" id="PF01556">
    <property type="entry name" value="DnaJ_C"/>
    <property type="match status" value="1"/>
</dbReference>
<dbReference type="InterPro" id="IPR001305">
    <property type="entry name" value="HSP_DnaJ_Cys-rich_dom"/>
</dbReference>
<dbReference type="Pfam" id="PF00226">
    <property type="entry name" value="DnaJ"/>
    <property type="match status" value="1"/>
</dbReference>
<feature type="zinc finger region" description="CR-type" evidence="7">
    <location>
        <begin position="245"/>
        <end position="325"/>
    </location>
</feature>
<evidence type="ECO:0000256" key="7">
    <source>
        <dbReference type="PROSITE-ProRule" id="PRU00546"/>
    </source>
</evidence>
<dbReference type="PRINTS" id="PR00625">
    <property type="entry name" value="JDOMAIN"/>
</dbReference>
<dbReference type="GO" id="GO:0005737">
    <property type="term" value="C:cytoplasm"/>
    <property type="evidence" value="ECO:0007669"/>
    <property type="project" value="TreeGrafter"/>
</dbReference>
<dbReference type="PROSITE" id="PS00636">
    <property type="entry name" value="DNAJ_1"/>
    <property type="match status" value="1"/>
</dbReference>
<dbReference type="InParanoid" id="A0A0L0HI24"/>
<dbReference type="CDD" id="cd10747">
    <property type="entry name" value="DnaJ_C"/>
    <property type="match status" value="1"/>
</dbReference>
<evidence type="ECO:0000313" key="12">
    <source>
        <dbReference type="Proteomes" id="UP000053201"/>
    </source>
</evidence>